<proteinExistence type="predicted"/>
<dbReference type="KEGG" id="pgu:PGUG_03857"/>
<evidence type="ECO:0000313" key="3">
    <source>
        <dbReference type="Proteomes" id="UP000001997"/>
    </source>
</evidence>
<keyword evidence="1" id="KW-0472">Membrane</keyword>
<evidence type="ECO:0000313" key="2">
    <source>
        <dbReference type="EMBL" id="EDK39758.1"/>
    </source>
</evidence>
<keyword evidence="1" id="KW-1133">Transmembrane helix</keyword>
<dbReference type="GeneID" id="5126229"/>
<dbReference type="EMBL" id="CH408158">
    <property type="protein sequence ID" value="EDK39758.1"/>
    <property type="molecule type" value="Genomic_DNA"/>
</dbReference>
<dbReference type="InParanoid" id="A5DKQ6"/>
<dbReference type="HOGENOM" id="CLU_1220082_0_0_1"/>
<accession>A5DKQ6</accession>
<reference evidence="2 3" key="1">
    <citation type="journal article" date="2009" name="Nature">
        <title>Evolution of pathogenicity and sexual reproduction in eight Candida genomes.</title>
        <authorList>
            <person name="Butler G."/>
            <person name="Rasmussen M.D."/>
            <person name="Lin M.F."/>
            <person name="Santos M.A."/>
            <person name="Sakthikumar S."/>
            <person name="Munro C.A."/>
            <person name="Rheinbay E."/>
            <person name="Grabherr M."/>
            <person name="Forche A."/>
            <person name="Reedy J.L."/>
            <person name="Agrafioti I."/>
            <person name="Arnaud M.B."/>
            <person name="Bates S."/>
            <person name="Brown A.J."/>
            <person name="Brunke S."/>
            <person name="Costanzo M.C."/>
            <person name="Fitzpatrick D.A."/>
            <person name="de Groot P.W."/>
            <person name="Harris D."/>
            <person name="Hoyer L.L."/>
            <person name="Hube B."/>
            <person name="Klis F.M."/>
            <person name="Kodira C."/>
            <person name="Lennard N."/>
            <person name="Logue M.E."/>
            <person name="Martin R."/>
            <person name="Neiman A.M."/>
            <person name="Nikolaou E."/>
            <person name="Quail M.A."/>
            <person name="Quinn J."/>
            <person name="Santos M.C."/>
            <person name="Schmitzberger F.F."/>
            <person name="Sherlock G."/>
            <person name="Shah P."/>
            <person name="Silverstein K.A."/>
            <person name="Skrzypek M.S."/>
            <person name="Soll D."/>
            <person name="Staggs R."/>
            <person name="Stansfield I."/>
            <person name="Stumpf M.P."/>
            <person name="Sudbery P.E."/>
            <person name="Srikantha T."/>
            <person name="Zeng Q."/>
            <person name="Berman J."/>
            <person name="Berriman M."/>
            <person name="Heitman J."/>
            <person name="Gow N.A."/>
            <person name="Lorenz M.C."/>
            <person name="Birren B.W."/>
            <person name="Kellis M."/>
            <person name="Cuomo C.A."/>
        </authorList>
    </citation>
    <scope>NUCLEOTIDE SEQUENCE [LARGE SCALE GENOMIC DNA]</scope>
    <source>
        <strain evidence="3">ATCC 6260 / CBS 566 / DSM 6381 / JCM 1539 / NBRC 10279 / NRRL Y-324</strain>
    </source>
</reference>
<evidence type="ECO:0000256" key="1">
    <source>
        <dbReference type="SAM" id="Phobius"/>
    </source>
</evidence>
<feature type="transmembrane region" description="Helical" evidence="1">
    <location>
        <begin position="37"/>
        <end position="54"/>
    </location>
</feature>
<dbReference type="VEuPathDB" id="FungiDB:PGUG_03857"/>
<name>A5DKQ6_PICGU</name>
<dbReference type="AlphaFoldDB" id="A5DKQ6"/>
<feature type="transmembrane region" description="Helical" evidence="1">
    <location>
        <begin position="103"/>
        <end position="124"/>
    </location>
</feature>
<organism evidence="2 3">
    <name type="scientific">Meyerozyma guilliermondii (strain ATCC 6260 / CBS 566 / DSM 6381 / JCM 1539 / NBRC 10279 / NRRL Y-324)</name>
    <name type="common">Yeast</name>
    <name type="synonym">Candida guilliermondii</name>
    <dbReference type="NCBI Taxonomy" id="294746"/>
    <lineage>
        <taxon>Eukaryota</taxon>
        <taxon>Fungi</taxon>
        <taxon>Dikarya</taxon>
        <taxon>Ascomycota</taxon>
        <taxon>Saccharomycotina</taxon>
        <taxon>Pichiomycetes</taxon>
        <taxon>Debaryomycetaceae</taxon>
        <taxon>Meyerozyma</taxon>
    </lineage>
</organism>
<feature type="transmembrane region" description="Helical" evidence="1">
    <location>
        <begin position="74"/>
        <end position="96"/>
    </location>
</feature>
<protein>
    <submittedName>
        <fullName evidence="2">Uncharacterized protein</fullName>
    </submittedName>
</protein>
<keyword evidence="1" id="KW-0812">Transmembrane</keyword>
<keyword evidence="3" id="KW-1185">Reference proteome</keyword>
<sequence length="227" mass="26344">MRARCHTSRIAAAAQNKHQYYTYDTLMYTGSLSGFRLGDLSALGSSLCGLWLHNFGSLCSFRFRDWFGNFRCGFLSFFLSLFLHRLCILCSLGLLFRLHSLRLLRLWFCRLCLFRLLLCLWFRLGSLGGLRDFLGSSLWLHRLYRWWLCLDSLNSLLLLCRGSLLGLLWFSDLGGLGSNQFLCHFHGTRSALWLKEITSINTFSQRNIKERIKVVGRDVEVCLHVLL</sequence>
<gene>
    <name evidence="2" type="ORF">PGUG_03857</name>
</gene>
<dbReference type="RefSeq" id="XP_001484475.1">
    <property type="nucleotide sequence ID" value="XM_001484425.1"/>
</dbReference>
<dbReference type="Proteomes" id="UP000001997">
    <property type="component" value="Unassembled WGS sequence"/>
</dbReference>